<keyword evidence="4" id="KW-1185">Reference proteome</keyword>
<dbReference type="InterPro" id="IPR036291">
    <property type="entry name" value="NAD(P)-bd_dom_sf"/>
</dbReference>
<keyword evidence="1" id="KW-0560">Oxidoreductase</keyword>
<evidence type="ECO:0000256" key="3">
    <source>
        <dbReference type="SAM" id="Phobius"/>
    </source>
</evidence>
<evidence type="ECO:0000256" key="1">
    <source>
        <dbReference type="ARBA" id="ARBA00023002"/>
    </source>
</evidence>
<dbReference type="Gene3D" id="3.40.50.720">
    <property type="entry name" value="NAD(P)-binding Rossmann-like Domain"/>
    <property type="match status" value="1"/>
</dbReference>
<protein>
    <submittedName>
        <fullName evidence="5">D-beta-hydroxybutyrate dehydrogenase, mitochondrial isoform X1</fullName>
    </submittedName>
</protein>
<dbReference type="SUPFAM" id="SSF51735">
    <property type="entry name" value="NAD(P)-binding Rossmann-fold domains"/>
    <property type="match status" value="1"/>
</dbReference>
<feature type="transmembrane region" description="Helical" evidence="3">
    <location>
        <begin position="7"/>
        <end position="26"/>
    </location>
</feature>
<dbReference type="Proteomes" id="UP000085678">
    <property type="component" value="Unplaced"/>
</dbReference>
<reference evidence="5" key="1">
    <citation type="submission" date="2025-08" db="UniProtKB">
        <authorList>
            <consortium name="RefSeq"/>
        </authorList>
    </citation>
    <scope>IDENTIFICATION</scope>
    <source>
        <tissue evidence="5">Gonads</tissue>
    </source>
</reference>
<comment type="similarity">
    <text evidence="2">Belongs to the short-chain dehydrogenases/reductases (SDR) family.</text>
</comment>
<dbReference type="PRINTS" id="PR00081">
    <property type="entry name" value="GDHRDH"/>
</dbReference>
<dbReference type="GO" id="GO:0016491">
    <property type="term" value="F:oxidoreductase activity"/>
    <property type="evidence" value="ECO:0007669"/>
    <property type="project" value="UniProtKB-KW"/>
</dbReference>
<evidence type="ECO:0000313" key="5">
    <source>
        <dbReference type="RefSeq" id="XP_013390701.1"/>
    </source>
</evidence>
<dbReference type="PANTHER" id="PTHR43313">
    <property type="entry name" value="SHORT-CHAIN DEHYDROGENASE/REDUCTASE FAMILY 9C"/>
    <property type="match status" value="1"/>
</dbReference>
<gene>
    <name evidence="5" type="primary">LOC106159072</name>
</gene>
<dbReference type="RefSeq" id="XP_013390701.1">
    <property type="nucleotide sequence ID" value="XM_013535247.1"/>
</dbReference>
<accession>A0A1S3HYQ4</accession>
<dbReference type="Pfam" id="PF00106">
    <property type="entry name" value="adh_short"/>
    <property type="match status" value="1"/>
</dbReference>
<evidence type="ECO:0000313" key="4">
    <source>
        <dbReference type="Proteomes" id="UP000085678"/>
    </source>
</evidence>
<keyword evidence="3" id="KW-0472">Membrane</keyword>
<keyword evidence="3" id="KW-0812">Transmembrane</keyword>
<dbReference type="KEGG" id="lak:106159072"/>
<dbReference type="PROSITE" id="PS00061">
    <property type="entry name" value="ADH_SHORT"/>
    <property type="match status" value="1"/>
</dbReference>
<dbReference type="GeneID" id="106159072"/>
<dbReference type="InterPro" id="IPR020904">
    <property type="entry name" value="Sc_DH/Rdtase_CS"/>
</dbReference>
<organism evidence="4 5">
    <name type="scientific">Lingula anatina</name>
    <name type="common">Brachiopod</name>
    <name type="synonym">Lingula unguis</name>
    <dbReference type="NCBI Taxonomy" id="7574"/>
    <lineage>
        <taxon>Eukaryota</taxon>
        <taxon>Metazoa</taxon>
        <taxon>Spiralia</taxon>
        <taxon>Lophotrochozoa</taxon>
        <taxon>Brachiopoda</taxon>
        <taxon>Linguliformea</taxon>
        <taxon>Lingulata</taxon>
        <taxon>Lingulida</taxon>
        <taxon>Linguloidea</taxon>
        <taxon>Lingulidae</taxon>
        <taxon>Lingula</taxon>
    </lineage>
</organism>
<dbReference type="PANTHER" id="PTHR43313:SF36">
    <property type="entry name" value="D-BETA-HYDROXYBUTYRATE DEHYDROGENASE, MITOCHONDRIAL"/>
    <property type="match status" value="1"/>
</dbReference>
<name>A0A1S3HYQ4_LINAN</name>
<keyword evidence="3" id="KW-1133">Transmembrane helix</keyword>
<proteinExistence type="inferred from homology"/>
<sequence>MLWTSTVAAGMIFFSVGVAFTVLTIYLPWVPLATSTGLTMWGVCLLFTECMRQRDRMPVTGRVVLVTGCDTGLGHEMAKCLDSLGVIVFAGCLDSAGKGAETLRTTCSSNLHVVQLDVTNDEQIDEVFCMIKNNCKELWGVVNNAGIGCWGAVEIVSMEWIQRTMDINTYGVVRVCKKFLPLIRISRGRIVNISSVRGLSSRALNSGYCMSKFALETLSDSLRREMKRFGVHVSVVEPANFSLATEGGAPEKLDIPLRADWDTITGELKSVYPREEYVEQYLANSIKNKEMCGAKKDTTPINEAVLDGLFSRQPCCRYLIGGTDKIMDIGKVYVFLNWFLPCRTMDRILEGDSPHRVISKK</sequence>
<dbReference type="GO" id="GO:0008202">
    <property type="term" value="P:steroid metabolic process"/>
    <property type="evidence" value="ECO:0007669"/>
    <property type="project" value="TreeGrafter"/>
</dbReference>
<dbReference type="OrthoDB" id="2102561at2759"/>
<dbReference type="FunCoup" id="A0A1S3HYQ4">
    <property type="interactions" value="19"/>
</dbReference>
<dbReference type="InterPro" id="IPR002347">
    <property type="entry name" value="SDR_fam"/>
</dbReference>
<dbReference type="STRING" id="7574.A0A1S3HYQ4"/>
<dbReference type="AlphaFoldDB" id="A0A1S3HYQ4"/>
<dbReference type="InParanoid" id="A0A1S3HYQ4"/>
<evidence type="ECO:0000256" key="2">
    <source>
        <dbReference type="RuleBase" id="RU000363"/>
    </source>
</evidence>
<dbReference type="PRINTS" id="PR00080">
    <property type="entry name" value="SDRFAMILY"/>
</dbReference>